<dbReference type="Proteomes" id="UP000566819">
    <property type="component" value="Unassembled WGS sequence"/>
</dbReference>
<comment type="subcellular location">
    <subcellularLocation>
        <location evidence="1">Cell membrane</location>
        <topology evidence="1">Lipid-anchor</topology>
        <topology evidence="1">GPI-anchor</topology>
    </subcellularLocation>
</comment>
<keyword evidence="3" id="KW-0336">GPI-anchor</keyword>
<dbReference type="OrthoDB" id="2146436at2759"/>
<evidence type="ECO:0000256" key="8">
    <source>
        <dbReference type="SAM" id="MobiDB-lite"/>
    </source>
</evidence>
<feature type="chain" id="PRO_5034048963" description="Copper acquisition factor BIM1-like domain-containing protein" evidence="10">
    <location>
        <begin position="22"/>
        <end position="322"/>
    </location>
</feature>
<evidence type="ECO:0000313" key="13">
    <source>
        <dbReference type="Proteomes" id="UP000566819"/>
    </source>
</evidence>
<dbReference type="EMBL" id="JAAMPI010001024">
    <property type="protein sequence ID" value="KAF4627118.1"/>
    <property type="molecule type" value="Genomic_DNA"/>
</dbReference>
<keyword evidence="13" id="KW-1185">Reference proteome</keyword>
<evidence type="ECO:0000256" key="6">
    <source>
        <dbReference type="ARBA" id="ARBA00023180"/>
    </source>
</evidence>
<evidence type="ECO:0000256" key="4">
    <source>
        <dbReference type="ARBA" id="ARBA00022729"/>
    </source>
</evidence>
<evidence type="ECO:0000256" key="5">
    <source>
        <dbReference type="ARBA" id="ARBA00023136"/>
    </source>
</evidence>
<keyword evidence="4 10" id="KW-0732">Signal</keyword>
<feature type="transmembrane region" description="Helical" evidence="9">
    <location>
        <begin position="302"/>
        <end position="321"/>
    </location>
</feature>
<name>A0A8H4VY75_9HELO</name>
<keyword evidence="7" id="KW-0449">Lipoprotein</keyword>
<reference evidence="12 13" key="1">
    <citation type="submission" date="2020-03" db="EMBL/GenBank/DDBJ databases">
        <title>Draft Genome Sequence of Cudoniella acicularis.</title>
        <authorList>
            <person name="Buettner E."/>
            <person name="Kellner H."/>
        </authorList>
    </citation>
    <scope>NUCLEOTIDE SEQUENCE [LARGE SCALE GENOMIC DNA]</scope>
    <source>
        <strain evidence="12 13">DSM 108380</strain>
    </source>
</reference>
<dbReference type="AlphaFoldDB" id="A0A8H4VY75"/>
<evidence type="ECO:0000256" key="7">
    <source>
        <dbReference type="ARBA" id="ARBA00023288"/>
    </source>
</evidence>
<keyword evidence="6" id="KW-0325">Glycoprotein</keyword>
<feature type="compositionally biased region" description="Low complexity" evidence="8">
    <location>
        <begin position="237"/>
        <end position="262"/>
    </location>
</feature>
<evidence type="ECO:0000256" key="9">
    <source>
        <dbReference type="SAM" id="Phobius"/>
    </source>
</evidence>
<dbReference type="Pfam" id="PF20238">
    <property type="entry name" value="BIM1-like_dom"/>
    <property type="match status" value="1"/>
</dbReference>
<evidence type="ECO:0000256" key="10">
    <source>
        <dbReference type="SAM" id="SignalP"/>
    </source>
</evidence>
<feature type="compositionally biased region" description="Low complexity" evidence="8">
    <location>
        <begin position="269"/>
        <end position="292"/>
    </location>
</feature>
<proteinExistence type="predicted"/>
<feature type="signal peptide" evidence="10">
    <location>
        <begin position="1"/>
        <end position="21"/>
    </location>
</feature>
<evidence type="ECO:0000256" key="1">
    <source>
        <dbReference type="ARBA" id="ARBA00004609"/>
    </source>
</evidence>
<evidence type="ECO:0000256" key="3">
    <source>
        <dbReference type="ARBA" id="ARBA00022622"/>
    </source>
</evidence>
<dbReference type="GO" id="GO:0098552">
    <property type="term" value="C:side of membrane"/>
    <property type="evidence" value="ECO:0007669"/>
    <property type="project" value="UniProtKB-KW"/>
</dbReference>
<dbReference type="PANTHER" id="PTHR34992:SF1">
    <property type="entry name" value="COPPER ACQUISITION FACTOR BIM1-LIKE DOMAIN-CONTAINING PROTEIN"/>
    <property type="match status" value="1"/>
</dbReference>
<evidence type="ECO:0000259" key="11">
    <source>
        <dbReference type="Pfam" id="PF20238"/>
    </source>
</evidence>
<organism evidence="12 13">
    <name type="scientific">Cudoniella acicularis</name>
    <dbReference type="NCBI Taxonomy" id="354080"/>
    <lineage>
        <taxon>Eukaryota</taxon>
        <taxon>Fungi</taxon>
        <taxon>Dikarya</taxon>
        <taxon>Ascomycota</taxon>
        <taxon>Pezizomycotina</taxon>
        <taxon>Leotiomycetes</taxon>
        <taxon>Helotiales</taxon>
        <taxon>Tricladiaceae</taxon>
        <taxon>Cudoniella</taxon>
    </lineage>
</organism>
<keyword evidence="9" id="KW-1133">Transmembrane helix</keyword>
<protein>
    <recommendedName>
        <fullName evidence="11">Copper acquisition factor BIM1-like domain-containing protein</fullName>
    </recommendedName>
</protein>
<dbReference type="GO" id="GO:0005886">
    <property type="term" value="C:plasma membrane"/>
    <property type="evidence" value="ECO:0007669"/>
    <property type="project" value="UniProtKB-SubCell"/>
</dbReference>
<dbReference type="InterPro" id="IPR046530">
    <property type="entry name" value="BIM1-like_dom"/>
</dbReference>
<feature type="domain" description="Copper acquisition factor BIM1-like" evidence="11">
    <location>
        <begin position="20"/>
        <end position="157"/>
    </location>
</feature>
<gene>
    <name evidence="12" type="ORF">G7Y89_g11034</name>
</gene>
<keyword evidence="5 9" id="KW-0472">Membrane</keyword>
<dbReference type="PANTHER" id="PTHR34992">
    <property type="entry name" value="HYPHAL ANASTAMOSIS-7 PROTEIN"/>
    <property type="match status" value="1"/>
</dbReference>
<feature type="region of interest" description="Disordered" evidence="8">
    <location>
        <begin position="214"/>
        <end position="292"/>
    </location>
</feature>
<comment type="caution">
    <text evidence="12">The sequence shown here is derived from an EMBL/GenBank/DDBJ whole genome shotgun (WGS) entry which is preliminary data.</text>
</comment>
<accession>A0A8H4VY75</accession>
<dbReference type="InterPro" id="IPR046936">
    <property type="entry name" value="BIM1-like"/>
</dbReference>
<keyword evidence="2" id="KW-1003">Cell membrane</keyword>
<evidence type="ECO:0000313" key="12">
    <source>
        <dbReference type="EMBL" id="KAF4627118.1"/>
    </source>
</evidence>
<feature type="compositionally biased region" description="Low complexity" evidence="8">
    <location>
        <begin position="216"/>
        <end position="227"/>
    </location>
</feature>
<sequence>MMLFQTLQFVAIVSLAALTEAHFVLQIPTSLGFNDGLEATGPCDTFSPTDRTTVTNWPIGGDVIQVLTTHNEVIWNINAALLNAPSTFVPLVPSIDQKGVGTFCLPSVPGNAAWVGQDAILQVIQNGVDGKLYQCAAIKFVDGPTGSVPSSCINSTGVSAVYVGGGTSSSSSAVVVTPASSSSAIVQSPSAVAQSSSSSVSIISSGFSTGAGAGTATGSSGTASTGAAGAGSGSGSGSSTTSTLAFSTGSSSGSGSGFVSSGAAGGKPSNTASSLRGSSTSTGSSNVTTPGGPVQFTGSGSLIIASNAVLFAGAALAAWLML</sequence>
<dbReference type="CDD" id="cd21176">
    <property type="entry name" value="LPMO_auxiliary-like"/>
    <property type="match status" value="1"/>
</dbReference>
<keyword evidence="9" id="KW-0812">Transmembrane</keyword>
<evidence type="ECO:0000256" key="2">
    <source>
        <dbReference type="ARBA" id="ARBA00022475"/>
    </source>
</evidence>